<accession>A0ABR4N9N6</accession>
<protein>
    <recommendedName>
        <fullName evidence="6">30S ribosomal protein S17, chloroplastic</fullName>
    </recommendedName>
</protein>
<proteinExistence type="inferred from homology"/>
<evidence type="ECO:0000256" key="3">
    <source>
        <dbReference type="ARBA" id="ARBA00023274"/>
    </source>
</evidence>
<evidence type="ECO:0008006" key="6">
    <source>
        <dbReference type="Google" id="ProtNLM"/>
    </source>
</evidence>
<organism evidence="4 5">
    <name type="scientific">Polyrhizophydium stewartii</name>
    <dbReference type="NCBI Taxonomy" id="2732419"/>
    <lineage>
        <taxon>Eukaryota</taxon>
        <taxon>Fungi</taxon>
        <taxon>Fungi incertae sedis</taxon>
        <taxon>Chytridiomycota</taxon>
        <taxon>Chytridiomycota incertae sedis</taxon>
        <taxon>Chytridiomycetes</taxon>
        <taxon>Rhizophydiales</taxon>
        <taxon>Rhizophydiales incertae sedis</taxon>
        <taxon>Polyrhizophydium</taxon>
    </lineage>
</organism>
<dbReference type="PANTHER" id="PTHR10744">
    <property type="entry name" value="40S RIBOSOMAL PROTEIN S11 FAMILY MEMBER"/>
    <property type="match status" value="1"/>
</dbReference>
<keyword evidence="3" id="KW-0687">Ribonucleoprotein</keyword>
<comment type="caution">
    <text evidence="4">The sequence shown here is derived from an EMBL/GenBank/DDBJ whole genome shotgun (WGS) entry which is preliminary data.</text>
</comment>
<evidence type="ECO:0000313" key="5">
    <source>
        <dbReference type="Proteomes" id="UP001527925"/>
    </source>
</evidence>
<sequence>MAARVPRQSFLGEVIGTAMMKTVKVRVERIKIHPIVLKPVRHHKNFLVHDPESKCVVGDWVRINACEKISTRKHFELAEIVKPAARYTDDDGVLHTQRTYAESDKMAK</sequence>
<evidence type="ECO:0000313" key="4">
    <source>
        <dbReference type="EMBL" id="KAL2916171.1"/>
    </source>
</evidence>
<name>A0ABR4N9N6_9FUNG</name>
<dbReference type="Gene3D" id="2.40.50.140">
    <property type="entry name" value="Nucleic acid-binding proteins"/>
    <property type="match status" value="1"/>
</dbReference>
<dbReference type="InterPro" id="IPR012340">
    <property type="entry name" value="NA-bd_OB-fold"/>
</dbReference>
<keyword evidence="2" id="KW-0689">Ribosomal protein</keyword>
<dbReference type="EMBL" id="JADGIZ020000018">
    <property type="protein sequence ID" value="KAL2916171.1"/>
    <property type="molecule type" value="Genomic_DNA"/>
</dbReference>
<dbReference type="PANTHER" id="PTHR10744:SF1">
    <property type="entry name" value="SMALL RIBOSOMAL SUBUNIT PROTEIN US17M"/>
    <property type="match status" value="1"/>
</dbReference>
<evidence type="ECO:0000256" key="1">
    <source>
        <dbReference type="ARBA" id="ARBA00010254"/>
    </source>
</evidence>
<reference evidence="4 5" key="1">
    <citation type="submission" date="2023-09" db="EMBL/GenBank/DDBJ databases">
        <title>Pangenome analysis of Batrachochytrium dendrobatidis and related Chytrids.</title>
        <authorList>
            <person name="Yacoub M.N."/>
            <person name="Stajich J.E."/>
            <person name="James T.Y."/>
        </authorList>
    </citation>
    <scope>NUCLEOTIDE SEQUENCE [LARGE SCALE GENOMIC DNA]</scope>
    <source>
        <strain evidence="4 5">JEL0888</strain>
    </source>
</reference>
<gene>
    <name evidence="4" type="ORF">HK105_204262</name>
</gene>
<dbReference type="SUPFAM" id="SSF50249">
    <property type="entry name" value="Nucleic acid-binding proteins"/>
    <property type="match status" value="1"/>
</dbReference>
<dbReference type="Pfam" id="PF00366">
    <property type="entry name" value="Ribosomal_S17"/>
    <property type="match status" value="1"/>
</dbReference>
<comment type="similarity">
    <text evidence="1">Belongs to the universal ribosomal protein uS17 family.</text>
</comment>
<keyword evidence="5" id="KW-1185">Reference proteome</keyword>
<dbReference type="InterPro" id="IPR000266">
    <property type="entry name" value="Ribosomal_uS17"/>
</dbReference>
<evidence type="ECO:0000256" key="2">
    <source>
        <dbReference type="ARBA" id="ARBA00022980"/>
    </source>
</evidence>
<dbReference type="CDD" id="cd00364">
    <property type="entry name" value="Ribosomal_uS17"/>
    <property type="match status" value="1"/>
</dbReference>
<dbReference type="Proteomes" id="UP001527925">
    <property type="component" value="Unassembled WGS sequence"/>
</dbReference>